<evidence type="ECO:0000256" key="2">
    <source>
        <dbReference type="ARBA" id="ARBA00023043"/>
    </source>
</evidence>
<evidence type="ECO:0000313" key="6">
    <source>
        <dbReference type="EMBL" id="KAH7427673.1"/>
    </source>
</evidence>
<feature type="repeat" description="ANK" evidence="3">
    <location>
        <begin position="209"/>
        <end position="241"/>
    </location>
</feature>
<evidence type="ECO:0000256" key="4">
    <source>
        <dbReference type="SAM" id="MobiDB-lite"/>
    </source>
</evidence>
<dbReference type="Gene3D" id="1.25.40.20">
    <property type="entry name" value="Ankyrin repeat-containing domain"/>
    <property type="match status" value="2"/>
</dbReference>
<dbReference type="InterPro" id="IPR041243">
    <property type="entry name" value="STI1/HOP_DP"/>
</dbReference>
<protein>
    <recommendedName>
        <fullName evidence="5">STI1/HOP DP domain-containing protein</fullName>
    </recommendedName>
</protein>
<evidence type="ECO:0000259" key="5">
    <source>
        <dbReference type="Pfam" id="PF17830"/>
    </source>
</evidence>
<accession>A0A8T2U1K3</accession>
<dbReference type="Pfam" id="PF17830">
    <property type="entry name" value="STI1-HOP_DP"/>
    <property type="match status" value="1"/>
</dbReference>
<feature type="compositionally biased region" description="Low complexity" evidence="4">
    <location>
        <begin position="16"/>
        <end position="28"/>
    </location>
</feature>
<gene>
    <name evidence="6" type="ORF">KP509_10G054600</name>
</gene>
<dbReference type="SMART" id="SM00248">
    <property type="entry name" value="ANK"/>
    <property type="match status" value="3"/>
</dbReference>
<dbReference type="PROSITE" id="PS50297">
    <property type="entry name" value="ANK_REP_REGION"/>
    <property type="match status" value="3"/>
</dbReference>
<dbReference type="Gene3D" id="1.10.260.100">
    <property type="match status" value="1"/>
</dbReference>
<keyword evidence="7" id="KW-1185">Reference proteome</keyword>
<dbReference type="AlphaFoldDB" id="A0A8T2U1K3"/>
<dbReference type="SUPFAM" id="SSF48403">
    <property type="entry name" value="Ankyrin repeat"/>
    <property type="match status" value="1"/>
</dbReference>
<dbReference type="Pfam" id="PF12796">
    <property type="entry name" value="Ank_2"/>
    <property type="match status" value="1"/>
</dbReference>
<dbReference type="InterPro" id="IPR002110">
    <property type="entry name" value="Ankyrin_rpt"/>
</dbReference>
<dbReference type="FunFam" id="1.25.40.20:FF:000049">
    <property type="entry name" value="Ankyrin repeat domain-containing protein 2"/>
    <property type="match status" value="1"/>
</dbReference>
<feature type="region of interest" description="Disordered" evidence="4">
    <location>
        <begin position="185"/>
        <end position="212"/>
    </location>
</feature>
<keyword evidence="2 3" id="KW-0040">ANK repeat</keyword>
<feature type="compositionally biased region" description="Low complexity" evidence="4">
    <location>
        <begin position="40"/>
        <end position="53"/>
    </location>
</feature>
<sequence>MAPPTSEGTFHLDQIGSQTGKQSSKGSSNPSVNGAGRINPFDFSSMSSMLSDPSIKELAEQIAKDPSFTAVAQQLQQSLRTPKADGSPPQLDPQQYFGAMQQVMQNPQFVTMAKKLGNAMMQDPAVSSMMQGVSDPVQRERLEERLAKVREDPELKGVLDEIQTGGPAAMMKYWNDPKVLSKLGKAMGGAAPSDVETENQHDGQTGEEEQAGTIHHAASTGDVEMLKKLLSEGADKDEKDAEGRTALHFCCGYGDVECAEALLEAGAVVDAVDKNNNTPLHYAAGYGRRECVELLLKNGAAVTAENFDGKTAIEVARLNKQKDVLAVLEKDAFL</sequence>
<evidence type="ECO:0000256" key="3">
    <source>
        <dbReference type="PROSITE-ProRule" id="PRU00023"/>
    </source>
</evidence>
<evidence type="ECO:0000313" key="7">
    <source>
        <dbReference type="Proteomes" id="UP000825935"/>
    </source>
</evidence>
<reference evidence="6" key="1">
    <citation type="submission" date="2021-08" db="EMBL/GenBank/DDBJ databases">
        <title>WGS assembly of Ceratopteris richardii.</title>
        <authorList>
            <person name="Marchant D.B."/>
            <person name="Chen G."/>
            <person name="Jenkins J."/>
            <person name="Shu S."/>
            <person name="Leebens-Mack J."/>
            <person name="Grimwood J."/>
            <person name="Schmutz J."/>
            <person name="Soltis P."/>
            <person name="Soltis D."/>
            <person name="Chen Z.-H."/>
        </authorList>
    </citation>
    <scope>NUCLEOTIDE SEQUENCE</scope>
    <source>
        <strain evidence="6">Whitten #5841</strain>
        <tissue evidence="6">Leaf</tissue>
    </source>
</reference>
<dbReference type="EMBL" id="CM035415">
    <property type="protein sequence ID" value="KAH7427673.1"/>
    <property type="molecule type" value="Genomic_DNA"/>
</dbReference>
<dbReference type="OMA" id="AGYGMKE"/>
<dbReference type="PROSITE" id="PS50088">
    <property type="entry name" value="ANK_REPEAT"/>
    <property type="match status" value="3"/>
</dbReference>
<comment type="caution">
    <text evidence="6">The sequence shown here is derived from an EMBL/GenBank/DDBJ whole genome shotgun (WGS) entry which is preliminary data.</text>
</comment>
<evidence type="ECO:0000256" key="1">
    <source>
        <dbReference type="ARBA" id="ARBA00022737"/>
    </source>
</evidence>
<dbReference type="OrthoDB" id="341259at2759"/>
<feature type="repeat" description="ANK" evidence="3">
    <location>
        <begin position="275"/>
        <end position="307"/>
    </location>
</feature>
<dbReference type="PANTHER" id="PTHR24203:SF45">
    <property type="entry name" value="ANKYRIN REPEAT DOMAIN 6"/>
    <property type="match status" value="1"/>
</dbReference>
<feature type="region of interest" description="Disordered" evidence="4">
    <location>
        <begin position="1"/>
        <end position="55"/>
    </location>
</feature>
<dbReference type="Proteomes" id="UP000825935">
    <property type="component" value="Chromosome 10"/>
</dbReference>
<name>A0A8T2U1K3_CERRI</name>
<proteinExistence type="predicted"/>
<keyword evidence="1" id="KW-0677">Repeat</keyword>
<feature type="repeat" description="ANK" evidence="3">
    <location>
        <begin position="242"/>
        <end position="274"/>
    </location>
</feature>
<dbReference type="InterPro" id="IPR036770">
    <property type="entry name" value="Ankyrin_rpt-contain_sf"/>
</dbReference>
<dbReference type="PANTHER" id="PTHR24203">
    <property type="entry name" value="ANKYRIN REPEAT FAMILY PROTEIN"/>
    <property type="match status" value="1"/>
</dbReference>
<feature type="domain" description="STI1/HOP DP" evidence="5">
    <location>
        <begin position="145"/>
        <end position="188"/>
    </location>
</feature>
<organism evidence="6 7">
    <name type="scientific">Ceratopteris richardii</name>
    <name type="common">Triangle waterfern</name>
    <dbReference type="NCBI Taxonomy" id="49495"/>
    <lineage>
        <taxon>Eukaryota</taxon>
        <taxon>Viridiplantae</taxon>
        <taxon>Streptophyta</taxon>
        <taxon>Embryophyta</taxon>
        <taxon>Tracheophyta</taxon>
        <taxon>Polypodiopsida</taxon>
        <taxon>Polypodiidae</taxon>
        <taxon>Polypodiales</taxon>
        <taxon>Pteridineae</taxon>
        <taxon>Pteridaceae</taxon>
        <taxon>Parkerioideae</taxon>
        <taxon>Ceratopteris</taxon>
    </lineage>
</organism>